<feature type="transmembrane region" description="Helical" evidence="1">
    <location>
        <begin position="69"/>
        <end position="89"/>
    </location>
</feature>
<feature type="transmembrane region" description="Helical" evidence="1">
    <location>
        <begin position="158"/>
        <end position="174"/>
    </location>
</feature>
<proteinExistence type="predicted"/>
<dbReference type="STRING" id="1464122.SAMN05421737_101334"/>
<evidence type="ECO:0000256" key="1">
    <source>
        <dbReference type="SAM" id="Phobius"/>
    </source>
</evidence>
<name>A0A1G6GPG0_9BACI</name>
<dbReference type="AlphaFoldDB" id="A0A1G6GPG0"/>
<dbReference type="RefSeq" id="WP_090774546.1">
    <property type="nucleotide sequence ID" value="NZ_FMYM01000001.1"/>
</dbReference>
<keyword evidence="1" id="KW-1133">Transmembrane helix</keyword>
<gene>
    <name evidence="2" type="ORF">SAMN05421737_101334</name>
</gene>
<dbReference type="OrthoDB" id="110250at2"/>
<reference evidence="3" key="1">
    <citation type="submission" date="2016-09" db="EMBL/GenBank/DDBJ databases">
        <authorList>
            <person name="Varghese N."/>
            <person name="Submissions S."/>
        </authorList>
    </citation>
    <scope>NUCLEOTIDE SEQUENCE [LARGE SCALE GENOMIC DNA]</scope>
    <source>
        <strain evidence="3">25nlg</strain>
    </source>
</reference>
<feature type="transmembrane region" description="Helical" evidence="1">
    <location>
        <begin position="127"/>
        <end position="152"/>
    </location>
</feature>
<accession>A0A1G6GPG0</accession>
<dbReference type="Proteomes" id="UP000242662">
    <property type="component" value="Unassembled WGS sequence"/>
</dbReference>
<feature type="transmembrane region" description="Helical" evidence="1">
    <location>
        <begin position="95"/>
        <end position="115"/>
    </location>
</feature>
<evidence type="ECO:0000313" key="2">
    <source>
        <dbReference type="EMBL" id="SDB83902.1"/>
    </source>
</evidence>
<keyword evidence="3" id="KW-1185">Reference proteome</keyword>
<dbReference type="EMBL" id="FMYM01000001">
    <property type="protein sequence ID" value="SDB83902.1"/>
    <property type="molecule type" value="Genomic_DNA"/>
</dbReference>
<dbReference type="InterPro" id="IPR053170">
    <property type="entry name" value="Transcription_regulator"/>
</dbReference>
<protein>
    <submittedName>
        <fullName evidence="2">Inner membrane protein</fullName>
    </submittedName>
</protein>
<organism evidence="2 3">
    <name type="scientific">Shouchella lonarensis</name>
    <dbReference type="NCBI Taxonomy" id="1464122"/>
    <lineage>
        <taxon>Bacteria</taxon>
        <taxon>Bacillati</taxon>
        <taxon>Bacillota</taxon>
        <taxon>Bacilli</taxon>
        <taxon>Bacillales</taxon>
        <taxon>Bacillaceae</taxon>
        <taxon>Shouchella</taxon>
    </lineage>
</organism>
<dbReference type="Pfam" id="PF04307">
    <property type="entry name" value="YdjM"/>
    <property type="match status" value="1"/>
</dbReference>
<dbReference type="PANTHER" id="PTHR40031">
    <property type="entry name" value="HYPOTHETICAL MEMBRANE SPANNING PROTEIN"/>
    <property type="match status" value="1"/>
</dbReference>
<keyword evidence="1" id="KW-0472">Membrane</keyword>
<evidence type="ECO:0000313" key="3">
    <source>
        <dbReference type="Proteomes" id="UP000242662"/>
    </source>
</evidence>
<sequence>MDTSTHVVMGVGLAGLATLDPAIAASPYMQSAIMATTLIASNAPDFDTVLKLRNNATYIRHHRGMTHSLPAVITWPFLITAGMMLFFPAAHMGTIFLWALISVILHVGVDVFNSYGTQALKPFSNRWIAFGVINIFDPFIFGAHAVGILLWILGVSPGPTFLLIYIGLVGYYVLRMKQKNTVVRRARIHHPNATHVFVSPSLHPSRWHLVIRTKTRLYVAESYKRQLTFFESYTFDPIPDDPIMNAARTDKNLAAFLSFSPTYRWEISHTNQGSYEVRFIDLRYRSKGHYPFIAIVHLDDSLQVTTSYTGWIYKEKTLQKKLNFSPEDG</sequence>
<dbReference type="PANTHER" id="PTHR40031:SF1">
    <property type="entry name" value="MEMBRANE-BOUND METAL-DEPENDENT HYDROLASE"/>
    <property type="match status" value="1"/>
</dbReference>
<keyword evidence="1" id="KW-0812">Transmembrane</keyword>
<dbReference type="InterPro" id="IPR007404">
    <property type="entry name" value="YdjM-like"/>
</dbReference>